<dbReference type="Gene3D" id="3.30.390.30">
    <property type="match status" value="1"/>
</dbReference>
<dbReference type="SUPFAM" id="SSF52821">
    <property type="entry name" value="Rhodanese/Cell cycle control phosphatase"/>
    <property type="match status" value="1"/>
</dbReference>
<gene>
    <name evidence="2" type="primary">cdr_34</name>
    <name evidence="2" type="ORF">SDC9_134643</name>
</gene>
<dbReference type="InterPro" id="IPR050229">
    <property type="entry name" value="GlpE_sulfurtransferase"/>
</dbReference>
<dbReference type="Gene3D" id="3.40.250.10">
    <property type="entry name" value="Rhodanese-like domain"/>
    <property type="match status" value="1"/>
</dbReference>
<feature type="domain" description="Rhodanese" evidence="1">
    <location>
        <begin position="198"/>
        <end position="285"/>
    </location>
</feature>
<dbReference type="PANTHER" id="PTHR43031:SF1">
    <property type="entry name" value="PYRIDINE NUCLEOTIDE-DISULPHIDE OXIDOREDUCTASE"/>
    <property type="match status" value="1"/>
</dbReference>
<proteinExistence type="predicted"/>
<organism evidence="2">
    <name type="scientific">bioreactor metagenome</name>
    <dbReference type="NCBI Taxonomy" id="1076179"/>
    <lineage>
        <taxon>unclassified sequences</taxon>
        <taxon>metagenomes</taxon>
        <taxon>ecological metagenomes</taxon>
    </lineage>
</organism>
<reference evidence="2" key="1">
    <citation type="submission" date="2019-08" db="EMBL/GenBank/DDBJ databases">
        <authorList>
            <person name="Kucharzyk K."/>
            <person name="Murdoch R.W."/>
            <person name="Higgins S."/>
            <person name="Loffler F."/>
        </authorList>
    </citation>
    <scope>NUCLEOTIDE SEQUENCE</scope>
</reference>
<dbReference type="SMART" id="SM00450">
    <property type="entry name" value="RHOD"/>
    <property type="match status" value="1"/>
</dbReference>
<dbReference type="AlphaFoldDB" id="A0A645DDQ1"/>
<dbReference type="EC" id="1.8.1.14" evidence="2"/>
<dbReference type="InterPro" id="IPR036873">
    <property type="entry name" value="Rhodanese-like_dom_sf"/>
</dbReference>
<dbReference type="InterPro" id="IPR036188">
    <property type="entry name" value="FAD/NAD-bd_sf"/>
</dbReference>
<keyword evidence="2" id="KW-0560">Oxidoreductase</keyword>
<dbReference type="InterPro" id="IPR016156">
    <property type="entry name" value="FAD/NAD-linked_Rdtase_dimer_sf"/>
</dbReference>
<dbReference type="GO" id="GO:0050451">
    <property type="term" value="F:CoA-disulfide reductase (NADPH) activity"/>
    <property type="evidence" value="ECO:0007669"/>
    <property type="project" value="UniProtKB-EC"/>
</dbReference>
<dbReference type="InterPro" id="IPR004099">
    <property type="entry name" value="Pyr_nucl-diS_OxRdtase_dimer"/>
</dbReference>
<dbReference type="PANTHER" id="PTHR43031">
    <property type="entry name" value="FAD-DEPENDENT OXIDOREDUCTASE"/>
    <property type="match status" value="1"/>
</dbReference>
<evidence type="ECO:0000313" key="2">
    <source>
        <dbReference type="EMBL" id="MPM87544.1"/>
    </source>
</evidence>
<sequence>MVDQYLRTSDPAVYAVGDAVEFGQNQDISTGGSFLESADKQGYVAASNIAGLRQQYKGAQATSLIRVLNLAVGTVGWTEKTAKQVQLSYDKVYVRVLSHAEYYPGSIPIDIKVLFERETGLILGAQLIGVDGVDKWLAIFSMAVQQRMLAKDFAALELGYTPPFSSEPNSAHSVGCIIDDLVKKRIYQYHWEQVPDLLQKNHVFVDVRMPAEYISGHIDGAVNVPLDTLRARLNEFNKDVPLYLYCQDGHRSYLAARILMGHGFSVRYLSGGYRLYAAAALHLFSFFGCSGYQ</sequence>
<dbReference type="EMBL" id="VSSQ01035344">
    <property type="protein sequence ID" value="MPM87544.1"/>
    <property type="molecule type" value="Genomic_DNA"/>
</dbReference>
<dbReference type="Pfam" id="PF00581">
    <property type="entry name" value="Rhodanese"/>
    <property type="match status" value="1"/>
</dbReference>
<comment type="caution">
    <text evidence="2">The sequence shown here is derived from an EMBL/GenBank/DDBJ whole genome shotgun (WGS) entry which is preliminary data.</text>
</comment>
<dbReference type="SUPFAM" id="SSF51905">
    <property type="entry name" value="FAD/NAD(P)-binding domain"/>
    <property type="match status" value="1"/>
</dbReference>
<dbReference type="Gene3D" id="3.50.50.60">
    <property type="entry name" value="FAD/NAD(P)-binding domain"/>
    <property type="match status" value="1"/>
</dbReference>
<accession>A0A645DDQ1</accession>
<evidence type="ECO:0000259" key="1">
    <source>
        <dbReference type="PROSITE" id="PS50206"/>
    </source>
</evidence>
<dbReference type="PROSITE" id="PS50206">
    <property type="entry name" value="RHODANESE_3"/>
    <property type="match status" value="1"/>
</dbReference>
<name>A0A645DDQ1_9ZZZZ</name>
<dbReference type="SUPFAM" id="SSF55424">
    <property type="entry name" value="FAD/NAD-linked reductases, dimerisation (C-terminal) domain"/>
    <property type="match status" value="1"/>
</dbReference>
<protein>
    <submittedName>
        <fullName evidence="2">Coenzyme A disulfide reductase</fullName>
        <ecNumber evidence="2">1.8.1.14</ecNumber>
    </submittedName>
</protein>
<dbReference type="InterPro" id="IPR001763">
    <property type="entry name" value="Rhodanese-like_dom"/>
</dbReference>
<dbReference type="Pfam" id="PF02852">
    <property type="entry name" value="Pyr_redox_dim"/>
    <property type="match status" value="1"/>
</dbReference>